<sequence>MDAFKIQEDLLAKIRGQVGDQGNWVDLIADALSLSKPAVYKRINGSTSLSINDLAILMKRFDLSFDSLIHTDRLTVDFHLPTSGNTVKTFIDFLSPIKQFVVNLANMPELQIWHATSELHLFYYFLDKDLTNFKMFLHAKTLWNLKGYEDLKFSIHDFSGSHFIAQEVDEILTHYFRAPNIELWNENIITNTLNQIKYFLISGYFEKPEESLILCEKIRSLIRHLCKMAEQGKKFYPGKEVNQESGDYLLYHNELSYTNNIMLINSPKHDQVFTTYNNPNFMLSSNEKLIAYTKNWFERVKKLSQPVSLDAQQSRMLLFNQIEKKIDLATMEINHLLERLT</sequence>
<gene>
    <name evidence="2" type="ORF">GCM10007940_35360</name>
</gene>
<dbReference type="RefSeq" id="WP_235292865.1">
    <property type="nucleotide sequence ID" value="NZ_BSOH01000023.1"/>
</dbReference>
<reference evidence="2" key="1">
    <citation type="journal article" date="2014" name="Int. J. Syst. Evol. Microbiol.">
        <title>Complete genome sequence of Corynebacterium casei LMG S-19264T (=DSM 44701T), isolated from a smear-ripened cheese.</title>
        <authorList>
            <consortium name="US DOE Joint Genome Institute (JGI-PGF)"/>
            <person name="Walter F."/>
            <person name="Albersmeier A."/>
            <person name="Kalinowski J."/>
            <person name="Ruckert C."/>
        </authorList>
    </citation>
    <scope>NUCLEOTIDE SEQUENCE</scope>
    <source>
        <strain evidence="2">NBRC 108769</strain>
    </source>
</reference>
<dbReference type="AlphaFoldDB" id="A0AA37SW76"/>
<accession>A0AA37SW76</accession>
<dbReference type="Proteomes" id="UP001156666">
    <property type="component" value="Unassembled WGS sequence"/>
</dbReference>
<evidence type="ECO:0000259" key="1">
    <source>
        <dbReference type="PROSITE" id="PS50943"/>
    </source>
</evidence>
<dbReference type="InterPro" id="IPR001387">
    <property type="entry name" value="Cro/C1-type_HTH"/>
</dbReference>
<comment type="caution">
    <text evidence="2">The sequence shown here is derived from an EMBL/GenBank/DDBJ whole genome shotgun (WGS) entry which is preliminary data.</text>
</comment>
<organism evidence="2 3">
    <name type="scientific">Portibacter lacus</name>
    <dbReference type="NCBI Taxonomy" id="1099794"/>
    <lineage>
        <taxon>Bacteria</taxon>
        <taxon>Pseudomonadati</taxon>
        <taxon>Bacteroidota</taxon>
        <taxon>Saprospiria</taxon>
        <taxon>Saprospirales</taxon>
        <taxon>Haliscomenobacteraceae</taxon>
        <taxon>Portibacter</taxon>
    </lineage>
</organism>
<dbReference type="PROSITE" id="PS50943">
    <property type="entry name" value="HTH_CROC1"/>
    <property type="match status" value="1"/>
</dbReference>
<feature type="domain" description="HTH cro/C1-type" evidence="1">
    <location>
        <begin position="29"/>
        <end position="68"/>
    </location>
</feature>
<proteinExistence type="predicted"/>
<reference evidence="2" key="2">
    <citation type="submission" date="2023-01" db="EMBL/GenBank/DDBJ databases">
        <title>Draft genome sequence of Portibacter lacus strain NBRC 108769.</title>
        <authorList>
            <person name="Sun Q."/>
            <person name="Mori K."/>
        </authorList>
    </citation>
    <scope>NUCLEOTIDE SEQUENCE</scope>
    <source>
        <strain evidence="2">NBRC 108769</strain>
    </source>
</reference>
<evidence type="ECO:0000313" key="2">
    <source>
        <dbReference type="EMBL" id="GLR18920.1"/>
    </source>
</evidence>
<keyword evidence="3" id="KW-1185">Reference proteome</keyword>
<protein>
    <recommendedName>
        <fullName evidence="1">HTH cro/C1-type domain-containing protein</fullName>
    </recommendedName>
</protein>
<name>A0AA37SW76_9BACT</name>
<evidence type="ECO:0000313" key="3">
    <source>
        <dbReference type="Proteomes" id="UP001156666"/>
    </source>
</evidence>
<dbReference type="EMBL" id="BSOH01000023">
    <property type="protein sequence ID" value="GLR18920.1"/>
    <property type="molecule type" value="Genomic_DNA"/>
</dbReference>